<evidence type="ECO:0000256" key="6">
    <source>
        <dbReference type="ARBA" id="ARBA00023121"/>
    </source>
</evidence>
<feature type="domain" description="Chromosomal replication initiator DnaA C-terminal" evidence="14">
    <location>
        <begin position="372"/>
        <end position="441"/>
    </location>
</feature>
<name>A0AAU7CLV7_9BACT</name>
<evidence type="ECO:0000256" key="9">
    <source>
        <dbReference type="NCBIfam" id="TIGR00362"/>
    </source>
</evidence>
<feature type="region of interest" description="Disordered" evidence="12">
    <location>
        <begin position="88"/>
        <end position="140"/>
    </location>
</feature>
<dbReference type="PROSITE" id="PS01008">
    <property type="entry name" value="DNAA"/>
    <property type="match status" value="1"/>
</dbReference>
<keyword evidence="4 8" id="KW-0547">Nucleotide-binding</keyword>
<accession>A0AAU7CLV7</accession>
<comment type="domain">
    <text evidence="8">Domain I is involved in oligomerization and binding regulators, domain II is flexibile and of varying length in different bacteria, domain III forms the AAA+ region, while domain IV binds dsDNA.</text>
</comment>
<organism evidence="15">
    <name type="scientific">Singulisphaera sp. Ch08</name>
    <dbReference type="NCBI Taxonomy" id="3120278"/>
    <lineage>
        <taxon>Bacteria</taxon>
        <taxon>Pseudomonadati</taxon>
        <taxon>Planctomycetota</taxon>
        <taxon>Planctomycetia</taxon>
        <taxon>Isosphaerales</taxon>
        <taxon>Isosphaeraceae</taxon>
        <taxon>Singulisphaera</taxon>
    </lineage>
</organism>
<evidence type="ECO:0000256" key="5">
    <source>
        <dbReference type="ARBA" id="ARBA00022840"/>
    </source>
</evidence>
<dbReference type="GO" id="GO:0008289">
    <property type="term" value="F:lipid binding"/>
    <property type="evidence" value="ECO:0007669"/>
    <property type="project" value="UniProtKB-KW"/>
</dbReference>
<feature type="region of interest" description="Domain I, interacts with DnaA modulators" evidence="8">
    <location>
        <begin position="1"/>
        <end position="97"/>
    </location>
</feature>
<gene>
    <name evidence="8 15" type="primary">dnaA</name>
    <name evidence="15" type="ORF">V5E97_06360</name>
</gene>
<evidence type="ECO:0000256" key="4">
    <source>
        <dbReference type="ARBA" id="ARBA00022741"/>
    </source>
</evidence>
<feature type="binding site" evidence="8">
    <location>
        <position position="176"/>
    </location>
    <ligand>
        <name>ATP</name>
        <dbReference type="ChEBI" id="CHEBI:30616"/>
    </ligand>
</feature>
<keyword evidence="2 8" id="KW-0963">Cytoplasm</keyword>
<dbReference type="InterPro" id="IPR010921">
    <property type="entry name" value="Trp_repressor/repl_initiator"/>
</dbReference>
<dbReference type="InterPro" id="IPR013159">
    <property type="entry name" value="DnaA_C"/>
</dbReference>
<protein>
    <recommendedName>
        <fullName evidence="8 9">Chromosomal replication initiator protein DnaA</fullName>
    </recommendedName>
</protein>
<evidence type="ECO:0000313" key="15">
    <source>
        <dbReference type="EMBL" id="XBH05641.1"/>
    </source>
</evidence>
<dbReference type="CDD" id="cd06571">
    <property type="entry name" value="Bac_DnaA_C"/>
    <property type="match status" value="1"/>
</dbReference>
<dbReference type="InterPro" id="IPR027417">
    <property type="entry name" value="P-loop_NTPase"/>
</dbReference>
<dbReference type="InterPro" id="IPR020591">
    <property type="entry name" value="Chromosome_initiator_DnaA-like"/>
</dbReference>
<dbReference type="InterPro" id="IPR013317">
    <property type="entry name" value="DnaA_dom"/>
</dbReference>
<dbReference type="GO" id="GO:0003688">
    <property type="term" value="F:DNA replication origin binding"/>
    <property type="evidence" value="ECO:0007669"/>
    <property type="project" value="UniProtKB-UniRule"/>
</dbReference>
<feature type="region of interest" description="Domain IV, binds dsDNA" evidence="8">
    <location>
        <begin position="345"/>
        <end position="473"/>
    </location>
</feature>
<evidence type="ECO:0000256" key="8">
    <source>
        <dbReference type="HAMAP-Rule" id="MF_00377"/>
    </source>
</evidence>
<keyword evidence="6 8" id="KW-0446">Lipid-binding</keyword>
<proteinExistence type="inferred from homology"/>
<evidence type="ECO:0000256" key="1">
    <source>
        <dbReference type="ARBA" id="ARBA00006583"/>
    </source>
</evidence>
<keyword evidence="5 8" id="KW-0067">ATP-binding</keyword>
<evidence type="ECO:0000256" key="10">
    <source>
        <dbReference type="RuleBase" id="RU000577"/>
    </source>
</evidence>
<dbReference type="Gene3D" id="3.30.300.180">
    <property type="match status" value="1"/>
</dbReference>
<dbReference type="Gene3D" id="1.10.8.60">
    <property type="match status" value="1"/>
</dbReference>
<dbReference type="PRINTS" id="PR00051">
    <property type="entry name" value="DNAA"/>
</dbReference>
<feature type="binding site" evidence="8">
    <location>
        <position position="174"/>
    </location>
    <ligand>
        <name>ATP</name>
        <dbReference type="ChEBI" id="CHEBI:30616"/>
    </ligand>
</feature>
<evidence type="ECO:0000256" key="2">
    <source>
        <dbReference type="ARBA" id="ARBA00022490"/>
    </source>
</evidence>
<reference evidence="15" key="1">
    <citation type="submission" date="2024-05" db="EMBL/GenBank/DDBJ databases">
        <title>Planctomycetes of the genus Singulisphaera possess chitinolytic capabilities.</title>
        <authorList>
            <person name="Ivanova A."/>
        </authorList>
    </citation>
    <scope>NUCLEOTIDE SEQUENCE</scope>
    <source>
        <strain evidence="15">Ch08T</strain>
    </source>
</reference>
<dbReference type="NCBIfam" id="TIGR00362">
    <property type="entry name" value="DnaA"/>
    <property type="match status" value="1"/>
</dbReference>
<comment type="subunit">
    <text evidence="8">Oligomerizes as a right-handed, spiral filament on DNA at oriC.</text>
</comment>
<evidence type="ECO:0000256" key="7">
    <source>
        <dbReference type="ARBA" id="ARBA00023125"/>
    </source>
</evidence>
<sequence length="473" mass="51447">MVGHHGDIESTLRTAVAERLGEGRFGLWFGEGVRLGVADDALEVGVPNAFFREWIQGHFATNLIEAAEAVTGRTLRLTFQVADEAEPRVGNLIEPKPADDRRKHGGTVPLAPEPQAPPQGERERPRNQARPPRRLEDFVTGPCNRLAQAAAIEMVQTSGASFNPLVIHAGVGLGKTHLLEGIGHALRARNPGMKLVQGTAEAFTNGFLDAMRAGNLGSFRSRYRRADALIIDDVHFLAAKRATQDEFLHTFNALIAEGVPIIVAADQHPRRIARLTDELATRFLGGMVVKLDAPALDTRAAILKAKALARGVDVPNAVIAYIAEHLRSSVRELEGALHSLIAHAVLTGKRLDLALAKTALRDTIRHTAAAVGLRDVERAVCQLFEVDSETLKSVSRIRALSYPRMMAMYLARKHTGAAYSEIGRYFGGRNHSTVISAEKKVLGWLRDEERSALLAGFETVSDILAALERTLGT</sequence>
<comment type="similarity">
    <text evidence="1 8 11">Belongs to the DnaA family.</text>
</comment>
<dbReference type="Pfam" id="PF00308">
    <property type="entry name" value="Bac_DnaA"/>
    <property type="match status" value="1"/>
</dbReference>
<dbReference type="GO" id="GO:0005886">
    <property type="term" value="C:plasma membrane"/>
    <property type="evidence" value="ECO:0007669"/>
    <property type="project" value="TreeGrafter"/>
</dbReference>
<dbReference type="RefSeq" id="WP_406698488.1">
    <property type="nucleotide sequence ID" value="NZ_CP155447.1"/>
</dbReference>
<dbReference type="PANTHER" id="PTHR30050:SF2">
    <property type="entry name" value="CHROMOSOMAL REPLICATION INITIATOR PROTEIN DNAA"/>
    <property type="match status" value="1"/>
</dbReference>
<evidence type="ECO:0000256" key="12">
    <source>
        <dbReference type="SAM" id="MobiDB-lite"/>
    </source>
</evidence>
<dbReference type="SMART" id="SM00760">
    <property type="entry name" value="Bac_DnaA_C"/>
    <property type="match status" value="1"/>
</dbReference>
<keyword evidence="7 8" id="KW-0238">DNA-binding</keyword>
<dbReference type="AlphaFoldDB" id="A0AAU7CLV7"/>
<dbReference type="SUPFAM" id="SSF48295">
    <property type="entry name" value="TrpR-like"/>
    <property type="match status" value="1"/>
</dbReference>
<dbReference type="InterPro" id="IPR018312">
    <property type="entry name" value="Chromosome_initiator_DnaA_CS"/>
</dbReference>
<dbReference type="InterPro" id="IPR001957">
    <property type="entry name" value="Chromosome_initiator_DnaA"/>
</dbReference>
<dbReference type="EMBL" id="CP155447">
    <property type="protein sequence ID" value="XBH05641.1"/>
    <property type="molecule type" value="Genomic_DNA"/>
</dbReference>
<dbReference type="SMART" id="SM00382">
    <property type="entry name" value="AAA"/>
    <property type="match status" value="1"/>
</dbReference>
<evidence type="ECO:0000259" key="14">
    <source>
        <dbReference type="SMART" id="SM00760"/>
    </source>
</evidence>
<keyword evidence="3 8" id="KW-0235">DNA replication</keyword>
<dbReference type="Gene3D" id="1.10.1750.10">
    <property type="match status" value="1"/>
</dbReference>
<dbReference type="GO" id="GO:0005737">
    <property type="term" value="C:cytoplasm"/>
    <property type="evidence" value="ECO:0007669"/>
    <property type="project" value="UniProtKB-SubCell"/>
</dbReference>
<dbReference type="InterPro" id="IPR038454">
    <property type="entry name" value="DnaA_N_sf"/>
</dbReference>
<dbReference type="Gene3D" id="3.40.50.300">
    <property type="entry name" value="P-loop containing nucleotide triphosphate hydrolases"/>
    <property type="match status" value="1"/>
</dbReference>
<dbReference type="HAMAP" id="MF_00377">
    <property type="entry name" value="DnaA_bact"/>
    <property type="match status" value="1"/>
</dbReference>
<evidence type="ECO:0000256" key="11">
    <source>
        <dbReference type="RuleBase" id="RU004227"/>
    </source>
</evidence>
<feature type="domain" description="AAA+ ATPase" evidence="13">
    <location>
        <begin position="161"/>
        <end position="306"/>
    </location>
</feature>
<dbReference type="CDD" id="cd00009">
    <property type="entry name" value="AAA"/>
    <property type="match status" value="1"/>
</dbReference>
<dbReference type="GO" id="GO:0006270">
    <property type="term" value="P:DNA replication initiation"/>
    <property type="evidence" value="ECO:0007669"/>
    <property type="project" value="UniProtKB-UniRule"/>
</dbReference>
<evidence type="ECO:0000256" key="3">
    <source>
        <dbReference type="ARBA" id="ARBA00022705"/>
    </source>
</evidence>
<evidence type="ECO:0000259" key="13">
    <source>
        <dbReference type="SMART" id="SM00382"/>
    </source>
</evidence>
<dbReference type="SUPFAM" id="SSF52540">
    <property type="entry name" value="P-loop containing nucleoside triphosphate hydrolases"/>
    <property type="match status" value="1"/>
</dbReference>
<feature type="binding site" evidence="8">
    <location>
        <position position="172"/>
    </location>
    <ligand>
        <name>ATP</name>
        <dbReference type="ChEBI" id="CHEBI:30616"/>
    </ligand>
</feature>
<dbReference type="GO" id="GO:0005524">
    <property type="term" value="F:ATP binding"/>
    <property type="evidence" value="ECO:0007669"/>
    <property type="project" value="UniProtKB-UniRule"/>
</dbReference>
<dbReference type="InterPro" id="IPR003593">
    <property type="entry name" value="AAA+_ATPase"/>
</dbReference>
<dbReference type="InterPro" id="IPR024633">
    <property type="entry name" value="DnaA_N_dom"/>
</dbReference>
<dbReference type="GO" id="GO:0006275">
    <property type="term" value="P:regulation of DNA replication"/>
    <property type="evidence" value="ECO:0007669"/>
    <property type="project" value="UniProtKB-UniRule"/>
</dbReference>
<dbReference type="PANTHER" id="PTHR30050">
    <property type="entry name" value="CHROMOSOMAL REPLICATION INITIATOR PROTEIN DNAA"/>
    <property type="match status" value="1"/>
</dbReference>
<comment type="subcellular location">
    <subcellularLocation>
        <location evidence="8">Cytoplasm</location>
    </subcellularLocation>
</comment>
<dbReference type="Pfam" id="PF11638">
    <property type="entry name" value="DnaA_N"/>
    <property type="match status" value="1"/>
</dbReference>
<dbReference type="Pfam" id="PF08299">
    <property type="entry name" value="Bac_DnaA_C"/>
    <property type="match status" value="1"/>
</dbReference>
<comment type="function">
    <text evidence="8 10">Plays an essential role in the initiation and regulation of chromosomal replication. ATP-DnaA binds to the origin of replication (oriC) to initiate formation of the DNA replication initiation complex once per cell cycle. Binds the DnaA box (a 9 base pair repeat at the origin) and separates the double-stranded (ds)DNA. Forms a right-handed helical filament on oriC DNA; dsDNA binds to the exterior of the filament while single-stranded (ss)DNA is stabiized in the filament's interior. The ATP-DnaA-oriC complex binds and stabilizes one strand of the AT-rich DNA unwinding element (DUE), permitting loading of DNA polymerase. After initiation quickly degrades to an ADP-DnaA complex that is not apt for DNA replication. Binds acidic phospholipids.</text>
</comment>
<feature type="binding site" evidence="8">
    <location>
        <position position="175"/>
    </location>
    <ligand>
        <name>ATP</name>
        <dbReference type="ChEBI" id="CHEBI:30616"/>
    </ligand>
</feature>
<comment type="caution">
    <text evidence="8">Lacks conserved residue(s) required for the propagation of feature annotation.</text>
</comment>
<feature type="region of interest" description="Domain III, AAA+ region" evidence="8">
    <location>
        <begin position="128"/>
        <end position="344"/>
    </location>
</feature>